<dbReference type="GO" id="GO:0006310">
    <property type="term" value="P:DNA recombination"/>
    <property type="evidence" value="ECO:0007669"/>
    <property type="project" value="UniProtKB-KW"/>
</dbReference>
<dbReference type="Gene3D" id="1.10.340.70">
    <property type="match status" value="1"/>
</dbReference>
<dbReference type="Proteomes" id="UP000467841">
    <property type="component" value="Unassembled WGS sequence"/>
</dbReference>
<dbReference type="CDD" id="cd09274">
    <property type="entry name" value="RNase_HI_RT_Ty3"/>
    <property type="match status" value="1"/>
</dbReference>
<evidence type="ECO:0000256" key="10">
    <source>
        <dbReference type="ARBA" id="ARBA00022908"/>
    </source>
</evidence>
<keyword evidence="17" id="KW-1185">Reference proteome</keyword>
<feature type="domain" description="Chromo" evidence="15">
    <location>
        <begin position="474"/>
        <end position="519"/>
    </location>
</feature>
<keyword evidence="3" id="KW-0548">Nucleotidyltransferase</keyword>
<evidence type="ECO:0000256" key="1">
    <source>
        <dbReference type="ARBA" id="ARBA00022670"/>
    </source>
</evidence>
<proteinExistence type="predicted"/>
<dbReference type="InterPro" id="IPR041373">
    <property type="entry name" value="RT_RNaseH"/>
</dbReference>
<dbReference type="SUPFAM" id="SSF54160">
    <property type="entry name" value="Chromo domain-like"/>
    <property type="match status" value="1"/>
</dbReference>
<dbReference type="GO" id="GO:0015074">
    <property type="term" value="P:DNA integration"/>
    <property type="evidence" value="ECO:0007669"/>
    <property type="project" value="UniProtKB-KW"/>
</dbReference>
<keyword evidence="7" id="KW-0255">Endonuclease</keyword>
<dbReference type="GO" id="GO:0003887">
    <property type="term" value="F:DNA-directed DNA polymerase activity"/>
    <property type="evidence" value="ECO:0007669"/>
    <property type="project" value="UniProtKB-KW"/>
</dbReference>
<dbReference type="Pfam" id="PF17921">
    <property type="entry name" value="Integrase_H2C2"/>
    <property type="match status" value="1"/>
</dbReference>
<name>A0A6D2LP34_9BRAS</name>
<dbReference type="SUPFAM" id="SSF53098">
    <property type="entry name" value="Ribonuclease H-like"/>
    <property type="match status" value="1"/>
</dbReference>
<dbReference type="InterPro" id="IPR043502">
    <property type="entry name" value="DNA/RNA_pol_sf"/>
</dbReference>
<evidence type="ECO:0000256" key="5">
    <source>
        <dbReference type="ARBA" id="ARBA00022723"/>
    </source>
</evidence>
<sequence>MAIVLAIQKWRHYLLGRRFVVHTDQKSLKFLLEQREVSMDYQKWLIKLLGFEFDIIYKPGVENKAADGLSRIVREQEGFTSAQLFAITIPATLQLQDIYKEIAEDRQIQEQVNRVLEGTEEKKEYIVVEGRLRKNGRLVIPRNSSHILLILQEFHAGVIGGHSRVLKTMKRIQNTFYWRKMVKDIQKYVKECDVCQRHKYSTLKPAGLLQPLPIPNQIWEDISMDFIEGLPMSQGVNVILVVIDRLSKYAHFLRLKHPFTATDVATKFIQEVSDGQTEVLNRCLETYLRCFASSHPKSWGKFLAWAELSYNTNFHTAIGTTPFQVVYGRTVPSLLRFEEKSTANYDVEVMLKERDEVLQDLKSHLVKAQARMKNNADKHRRELVFAACDKVFLKLQPYRQQLVSKRLYQKLAARFYGPFEVMERIGSVAYRLKLPEGSKIHNVFHVSQLKPVLGSSHQVSVLPASFDQRPELIIEPESVLETRYDNGGHLEALVSWKDLPEHEKTWVHASELIHEFPELEDKLRLDEGGIVRPLNRFVRRRRKIGLEVANEEETLTEPEEHWKGVESDDFKKWAFKFSYQQGEEAKGINVGTPRKLRYQFQAENQIDLGNKLWRFDEQTSLRSSFSSKSTWCHLRESYPPVSWHKVIRFKESIPRCSFIAWLVCPKTLPTRDRLVRHFL</sequence>
<evidence type="ECO:0000313" key="16">
    <source>
        <dbReference type="EMBL" id="CAA7062175.1"/>
    </source>
</evidence>
<evidence type="ECO:0000256" key="9">
    <source>
        <dbReference type="ARBA" id="ARBA00022842"/>
    </source>
</evidence>
<dbReference type="GO" id="GO:0046872">
    <property type="term" value="F:metal ion binding"/>
    <property type="evidence" value="ECO:0007669"/>
    <property type="project" value="UniProtKB-KW"/>
</dbReference>
<keyword evidence="14" id="KW-0233">DNA recombination</keyword>
<dbReference type="Gene3D" id="3.30.420.10">
    <property type="entry name" value="Ribonuclease H-like superfamily/Ribonuclease H"/>
    <property type="match status" value="2"/>
</dbReference>
<comment type="caution">
    <text evidence="16">The sequence shown here is derived from an EMBL/GenBank/DDBJ whole genome shotgun (WGS) entry which is preliminary data.</text>
</comment>
<evidence type="ECO:0000256" key="7">
    <source>
        <dbReference type="ARBA" id="ARBA00022759"/>
    </source>
</evidence>
<dbReference type="EMBL" id="CACVBM020001928">
    <property type="protein sequence ID" value="CAA7062175.1"/>
    <property type="molecule type" value="Genomic_DNA"/>
</dbReference>
<evidence type="ECO:0000256" key="14">
    <source>
        <dbReference type="ARBA" id="ARBA00023172"/>
    </source>
</evidence>
<dbReference type="OrthoDB" id="532080at2759"/>
<dbReference type="PANTHER" id="PTHR37984:SF5">
    <property type="entry name" value="PROTEIN NYNRIN-LIKE"/>
    <property type="match status" value="1"/>
</dbReference>
<dbReference type="Gene3D" id="2.40.50.40">
    <property type="match status" value="1"/>
</dbReference>
<protein>
    <recommendedName>
        <fullName evidence="15">Chromo domain-containing protein</fullName>
    </recommendedName>
</protein>
<keyword evidence="13" id="KW-0238">DNA-binding</keyword>
<dbReference type="InterPro" id="IPR016197">
    <property type="entry name" value="Chromo-like_dom_sf"/>
</dbReference>
<dbReference type="GO" id="GO:0003677">
    <property type="term" value="F:DNA binding"/>
    <property type="evidence" value="ECO:0007669"/>
    <property type="project" value="UniProtKB-KW"/>
</dbReference>
<evidence type="ECO:0000256" key="4">
    <source>
        <dbReference type="ARBA" id="ARBA00022722"/>
    </source>
</evidence>
<evidence type="ECO:0000256" key="6">
    <source>
        <dbReference type="ARBA" id="ARBA00022750"/>
    </source>
</evidence>
<dbReference type="Pfam" id="PF13966">
    <property type="entry name" value="zf-RVT"/>
    <property type="match status" value="1"/>
</dbReference>
<keyword evidence="12" id="KW-0239">DNA-directed DNA polymerase</keyword>
<gene>
    <name evidence="16" type="ORF">MERR_LOCUS49411</name>
</gene>
<keyword evidence="11" id="KW-0695">RNA-directed DNA polymerase</keyword>
<dbReference type="GO" id="GO:0004519">
    <property type="term" value="F:endonuclease activity"/>
    <property type="evidence" value="ECO:0007669"/>
    <property type="project" value="UniProtKB-KW"/>
</dbReference>
<dbReference type="InterPro" id="IPR050951">
    <property type="entry name" value="Retrovirus_Pol_polyprotein"/>
</dbReference>
<dbReference type="FunFam" id="1.10.340.70:FF:000001">
    <property type="entry name" value="Retrovirus-related Pol polyprotein from transposon gypsy-like Protein"/>
    <property type="match status" value="1"/>
</dbReference>
<dbReference type="AlphaFoldDB" id="A0A6D2LP34"/>
<keyword evidence="9" id="KW-0460">Magnesium</keyword>
<dbReference type="GO" id="GO:0003964">
    <property type="term" value="F:RNA-directed DNA polymerase activity"/>
    <property type="evidence" value="ECO:0007669"/>
    <property type="project" value="UniProtKB-KW"/>
</dbReference>
<dbReference type="GO" id="GO:0004190">
    <property type="term" value="F:aspartic-type endopeptidase activity"/>
    <property type="evidence" value="ECO:0007669"/>
    <property type="project" value="UniProtKB-KW"/>
</dbReference>
<evidence type="ECO:0000259" key="15">
    <source>
        <dbReference type="PROSITE" id="PS50013"/>
    </source>
</evidence>
<dbReference type="InterPro" id="IPR012337">
    <property type="entry name" value="RNaseH-like_sf"/>
</dbReference>
<dbReference type="Pfam" id="PF00385">
    <property type="entry name" value="Chromo"/>
    <property type="match status" value="1"/>
</dbReference>
<keyword evidence="4" id="KW-0540">Nuclease</keyword>
<evidence type="ECO:0000256" key="12">
    <source>
        <dbReference type="ARBA" id="ARBA00022932"/>
    </source>
</evidence>
<evidence type="ECO:0000256" key="2">
    <source>
        <dbReference type="ARBA" id="ARBA00022679"/>
    </source>
</evidence>
<keyword evidence="5" id="KW-0479">Metal-binding</keyword>
<dbReference type="GO" id="GO:0006508">
    <property type="term" value="P:proteolysis"/>
    <property type="evidence" value="ECO:0007669"/>
    <property type="project" value="UniProtKB-KW"/>
</dbReference>
<evidence type="ECO:0000256" key="3">
    <source>
        <dbReference type="ARBA" id="ARBA00022695"/>
    </source>
</evidence>
<dbReference type="InterPro" id="IPR056924">
    <property type="entry name" value="SH3_Tf2-1"/>
</dbReference>
<dbReference type="InterPro" id="IPR026960">
    <property type="entry name" value="RVT-Znf"/>
</dbReference>
<keyword evidence="10" id="KW-0229">DNA integration</keyword>
<dbReference type="InterPro" id="IPR000953">
    <property type="entry name" value="Chromo/chromo_shadow_dom"/>
</dbReference>
<evidence type="ECO:0000256" key="13">
    <source>
        <dbReference type="ARBA" id="ARBA00023125"/>
    </source>
</evidence>
<dbReference type="InterPro" id="IPR023780">
    <property type="entry name" value="Chromo_domain"/>
</dbReference>
<keyword evidence="1" id="KW-0645">Protease</keyword>
<evidence type="ECO:0000313" key="17">
    <source>
        <dbReference type="Proteomes" id="UP000467841"/>
    </source>
</evidence>
<dbReference type="SUPFAM" id="SSF56672">
    <property type="entry name" value="DNA/RNA polymerases"/>
    <property type="match status" value="1"/>
</dbReference>
<dbReference type="Pfam" id="PF17917">
    <property type="entry name" value="RT_RNaseH"/>
    <property type="match status" value="1"/>
</dbReference>
<keyword evidence="2" id="KW-0808">Transferase</keyword>
<dbReference type="InterPro" id="IPR036397">
    <property type="entry name" value="RNaseH_sf"/>
</dbReference>
<dbReference type="PROSITE" id="PS50013">
    <property type="entry name" value="CHROMO_2"/>
    <property type="match status" value="1"/>
</dbReference>
<dbReference type="Pfam" id="PF24626">
    <property type="entry name" value="SH3_Tf2-1"/>
    <property type="match status" value="1"/>
</dbReference>
<evidence type="ECO:0000256" key="8">
    <source>
        <dbReference type="ARBA" id="ARBA00022801"/>
    </source>
</evidence>
<organism evidence="16 17">
    <name type="scientific">Microthlaspi erraticum</name>
    <dbReference type="NCBI Taxonomy" id="1685480"/>
    <lineage>
        <taxon>Eukaryota</taxon>
        <taxon>Viridiplantae</taxon>
        <taxon>Streptophyta</taxon>
        <taxon>Embryophyta</taxon>
        <taxon>Tracheophyta</taxon>
        <taxon>Spermatophyta</taxon>
        <taxon>Magnoliopsida</taxon>
        <taxon>eudicotyledons</taxon>
        <taxon>Gunneridae</taxon>
        <taxon>Pentapetalae</taxon>
        <taxon>rosids</taxon>
        <taxon>malvids</taxon>
        <taxon>Brassicales</taxon>
        <taxon>Brassicaceae</taxon>
        <taxon>Coluteocarpeae</taxon>
        <taxon>Microthlaspi</taxon>
    </lineage>
</organism>
<dbReference type="PANTHER" id="PTHR37984">
    <property type="entry name" value="PROTEIN CBG26694"/>
    <property type="match status" value="1"/>
</dbReference>
<keyword evidence="8" id="KW-0378">Hydrolase</keyword>
<dbReference type="InterPro" id="IPR041588">
    <property type="entry name" value="Integrase_H2C2"/>
</dbReference>
<reference evidence="16" key="1">
    <citation type="submission" date="2020-01" db="EMBL/GenBank/DDBJ databases">
        <authorList>
            <person name="Mishra B."/>
        </authorList>
    </citation>
    <scope>NUCLEOTIDE SEQUENCE [LARGE SCALE GENOMIC DNA]</scope>
</reference>
<accession>A0A6D2LP34</accession>
<keyword evidence="6" id="KW-0064">Aspartyl protease</keyword>
<evidence type="ECO:0000256" key="11">
    <source>
        <dbReference type="ARBA" id="ARBA00022918"/>
    </source>
</evidence>